<dbReference type="EMBL" id="VTOW01000002">
    <property type="protein sequence ID" value="NKE71608.1"/>
    <property type="molecule type" value="Genomic_DNA"/>
</dbReference>
<protein>
    <submittedName>
        <fullName evidence="1">Uncharacterized protein</fullName>
    </submittedName>
</protein>
<dbReference type="RefSeq" id="WP_168060396.1">
    <property type="nucleotide sequence ID" value="NZ_VTOW01000002.1"/>
</dbReference>
<reference evidence="1 2" key="1">
    <citation type="journal article" date="2020" name="Nature">
        <title>Bacterial chemolithoautotrophy via manganese oxidation.</title>
        <authorList>
            <person name="Yu H."/>
            <person name="Leadbetter J.R."/>
        </authorList>
    </citation>
    <scope>NUCLEOTIDE SEQUENCE [LARGE SCALE GENOMIC DNA]</scope>
    <source>
        <strain evidence="1 2">Mn-1</strain>
    </source>
</reference>
<dbReference type="Proteomes" id="UP000534783">
    <property type="component" value="Unassembled WGS sequence"/>
</dbReference>
<organism evidence="1 2">
    <name type="scientific">Candidatus Manganitrophus noduliformans</name>
    <dbReference type="NCBI Taxonomy" id="2606439"/>
    <lineage>
        <taxon>Bacteria</taxon>
        <taxon>Pseudomonadati</taxon>
        <taxon>Nitrospirota</taxon>
        <taxon>Nitrospiria</taxon>
        <taxon>Candidatus Troglogloeales</taxon>
        <taxon>Candidatus Manganitrophaceae</taxon>
        <taxon>Candidatus Manganitrophus</taxon>
    </lineage>
</organism>
<keyword evidence="2" id="KW-1185">Reference proteome</keyword>
<sequence>MRNLEVPSFEADRAFGVELVREVNRRHAFVATLNIWDGETTGNDIVPTISAATDESFTLVPRTSRYNVSVTNLWLGWRYHIPIVEEKSRVFIDIGLVGLAYGQMTIDTLLKVIPTREPFPVASSMEAEGWGFTSRWGFGGAYFLKNWIAISFRTSYIVGKISRLKIRRFFPSGFSADPPLESQTGCQPGEPDLQPRPQEGEVVTYGEVQRGGVPTCEIRSDVKHLPLELDGVEGMIGIHFYF</sequence>
<dbReference type="AlphaFoldDB" id="A0A7X6DQM7"/>
<name>A0A7X6DQM7_9BACT</name>
<evidence type="ECO:0000313" key="2">
    <source>
        <dbReference type="Proteomes" id="UP000534783"/>
    </source>
</evidence>
<proteinExistence type="predicted"/>
<accession>A0A7X6DQM7</accession>
<gene>
    <name evidence="1" type="ORF">MNODULE_12740</name>
</gene>
<evidence type="ECO:0000313" key="1">
    <source>
        <dbReference type="EMBL" id="NKE71608.1"/>
    </source>
</evidence>
<comment type="caution">
    <text evidence="1">The sequence shown here is derived from an EMBL/GenBank/DDBJ whole genome shotgun (WGS) entry which is preliminary data.</text>
</comment>